<evidence type="ECO:0000256" key="15">
    <source>
        <dbReference type="PROSITE-ProRule" id="PRU01356"/>
    </source>
</evidence>
<keyword evidence="6 15" id="KW-0349">Heme</keyword>
<evidence type="ECO:0000256" key="2">
    <source>
        <dbReference type="ARBA" id="ARBA00004613"/>
    </source>
</evidence>
<keyword evidence="12 15" id="KW-1015">Disulfide bond</keyword>
<evidence type="ECO:0000256" key="9">
    <source>
        <dbReference type="ARBA" id="ARBA00022729"/>
    </source>
</evidence>
<evidence type="ECO:0000256" key="12">
    <source>
        <dbReference type="ARBA" id="ARBA00023157"/>
    </source>
</evidence>
<dbReference type="OrthoDB" id="3767534at2759"/>
<sequence length="201" mass="18865">MKSVMVLSAFASAAVAQNCLAVALTAIPGCAQSCILNGAPSIGCSGTDFACQCDKEAALYAAIEGCVSSACPEPSYQAVIDGASSVCNCATGVVIATTTDAQGATMTATTTSTSAGNTVITYPTQTSGPGVTTGATTGASGATGGVTGTAGGTGVGVSSTSVSGSSRTATGTVVPVVTAGASTHSVGMVGLMAAAIVVAAM</sequence>
<accession>A0A9P8ZY32</accession>
<name>A0A9P8ZY32_9PEZI</name>
<feature type="disulfide bond" evidence="15">
    <location>
        <begin position="44"/>
        <end position="51"/>
    </location>
</feature>
<evidence type="ECO:0000259" key="17">
    <source>
        <dbReference type="PROSITE" id="PS52012"/>
    </source>
</evidence>
<evidence type="ECO:0000256" key="11">
    <source>
        <dbReference type="ARBA" id="ARBA00023136"/>
    </source>
</evidence>
<evidence type="ECO:0000256" key="13">
    <source>
        <dbReference type="ARBA" id="ARBA00023180"/>
    </source>
</evidence>
<keyword evidence="13" id="KW-0325">Glycoprotein</keyword>
<keyword evidence="7" id="KW-0336">GPI-anchor</keyword>
<dbReference type="RefSeq" id="XP_045959861.1">
    <property type="nucleotide sequence ID" value="XM_046099871.1"/>
</dbReference>
<feature type="chain" id="PRO_5040411533" description="CFEM domain-containing protein" evidence="16">
    <location>
        <begin position="17"/>
        <end position="201"/>
    </location>
</feature>
<evidence type="ECO:0000256" key="16">
    <source>
        <dbReference type="SAM" id="SignalP"/>
    </source>
</evidence>
<evidence type="ECO:0000313" key="18">
    <source>
        <dbReference type="EMBL" id="KAH6655596.1"/>
    </source>
</evidence>
<keyword evidence="9 16" id="KW-0732">Signal</keyword>
<evidence type="ECO:0000256" key="10">
    <source>
        <dbReference type="ARBA" id="ARBA00023004"/>
    </source>
</evidence>
<comment type="caution">
    <text evidence="15">Lacks conserved residue(s) required for the propagation of feature annotation.</text>
</comment>
<dbReference type="EMBL" id="JAGPXC010000003">
    <property type="protein sequence ID" value="KAH6655596.1"/>
    <property type="molecule type" value="Genomic_DNA"/>
</dbReference>
<evidence type="ECO:0000256" key="7">
    <source>
        <dbReference type="ARBA" id="ARBA00022622"/>
    </source>
</evidence>
<dbReference type="GO" id="GO:0005886">
    <property type="term" value="C:plasma membrane"/>
    <property type="evidence" value="ECO:0007669"/>
    <property type="project" value="UniProtKB-SubCell"/>
</dbReference>
<dbReference type="InterPro" id="IPR051735">
    <property type="entry name" value="CFEM_domain"/>
</dbReference>
<evidence type="ECO:0000256" key="3">
    <source>
        <dbReference type="ARBA" id="ARBA00010031"/>
    </source>
</evidence>
<evidence type="ECO:0000256" key="4">
    <source>
        <dbReference type="ARBA" id="ARBA00022475"/>
    </source>
</evidence>
<keyword evidence="4" id="KW-1003">Cell membrane</keyword>
<dbReference type="GO" id="GO:0005576">
    <property type="term" value="C:extracellular region"/>
    <property type="evidence" value="ECO:0007669"/>
    <property type="project" value="UniProtKB-SubCell"/>
</dbReference>
<dbReference type="Pfam" id="PF05730">
    <property type="entry name" value="CFEM"/>
    <property type="match status" value="1"/>
</dbReference>
<evidence type="ECO:0000256" key="8">
    <source>
        <dbReference type="ARBA" id="ARBA00022723"/>
    </source>
</evidence>
<evidence type="ECO:0000256" key="5">
    <source>
        <dbReference type="ARBA" id="ARBA00022525"/>
    </source>
</evidence>
<dbReference type="GeneID" id="70128763"/>
<evidence type="ECO:0000256" key="6">
    <source>
        <dbReference type="ARBA" id="ARBA00022617"/>
    </source>
</evidence>
<keyword evidence="8 15" id="KW-0479">Metal-binding</keyword>
<dbReference type="GO" id="GO:0098552">
    <property type="term" value="C:side of membrane"/>
    <property type="evidence" value="ECO:0007669"/>
    <property type="project" value="UniProtKB-KW"/>
</dbReference>
<comment type="similarity">
    <text evidence="3">Belongs to the RBT5 family.</text>
</comment>
<dbReference type="PROSITE" id="PS52012">
    <property type="entry name" value="CFEM"/>
    <property type="match status" value="1"/>
</dbReference>
<organism evidence="18 19">
    <name type="scientific">Truncatella angustata</name>
    <dbReference type="NCBI Taxonomy" id="152316"/>
    <lineage>
        <taxon>Eukaryota</taxon>
        <taxon>Fungi</taxon>
        <taxon>Dikarya</taxon>
        <taxon>Ascomycota</taxon>
        <taxon>Pezizomycotina</taxon>
        <taxon>Sordariomycetes</taxon>
        <taxon>Xylariomycetidae</taxon>
        <taxon>Amphisphaeriales</taxon>
        <taxon>Sporocadaceae</taxon>
        <taxon>Truncatella</taxon>
    </lineage>
</organism>
<dbReference type="Proteomes" id="UP000758603">
    <property type="component" value="Unassembled WGS sequence"/>
</dbReference>
<gene>
    <name evidence="18" type="ORF">BKA67DRAFT_534512</name>
</gene>
<evidence type="ECO:0000256" key="14">
    <source>
        <dbReference type="ARBA" id="ARBA00023288"/>
    </source>
</evidence>
<protein>
    <recommendedName>
        <fullName evidence="17">CFEM domain-containing protein</fullName>
    </recommendedName>
</protein>
<keyword evidence="19" id="KW-1185">Reference proteome</keyword>
<dbReference type="SMART" id="SM00747">
    <property type="entry name" value="CFEM"/>
    <property type="match status" value="1"/>
</dbReference>
<dbReference type="InterPro" id="IPR008427">
    <property type="entry name" value="Extracellular_membr_CFEM_dom"/>
</dbReference>
<feature type="binding site" description="axial binding residue" evidence="15">
    <location>
        <position position="48"/>
    </location>
    <ligand>
        <name>heme</name>
        <dbReference type="ChEBI" id="CHEBI:30413"/>
    </ligand>
    <ligandPart>
        <name>Fe</name>
        <dbReference type="ChEBI" id="CHEBI:18248"/>
    </ligandPart>
</feature>
<evidence type="ECO:0000256" key="1">
    <source>
        <dbReference type="ARBA" id="ARBA00004609"/>
    </source>
</evidence>
<dbReference type="GO" id="GO:0046872">
    <property type="term" value="F:metal ion binding"/>
    <property type="evidence" value="ECO:0007669"/>
    <property type="project" value="UniProtKB-UniRule"/>
</dbReference>
<dbReference type="PANTHER" id="PTHR37928">
    <property type="entry name" value="CFEM DOMAIN PROTEIN (AFU_ORTHOLOGUE AFUA_6G14090)"/>
    <property type="match status" value="1"/>
</dbReference>
<evidence type="ECO:0000313" key="19">
    <source>
        <dbReference type="Proteomes" id="UP000758603"/>
    </source>
</evidence>
<comment type="caution">
    <text evidence="18">The sequence shown here is derived from an EMBL/GenBank/DDBJ whole genome shotgun (WGS) entry which is preliminary data.</text>
</comment>
<dbReference type="PANTHER" id="PTHR37928:SF2">
    <property type="entry name" value="GPI ANCHORED CFEM DOMAIN PROTEIN (AFU_ORTHOLOGUE AFUA_6G10580)"/>
    <property type="match status" value="1"/>
</dbReference>
<keyword evidence="14" id="KW-0449">Lipoprotein</keyword>
<keyword evidence="10 15" id="KW-0408">Iron</keyword>
<dbReference type="AlphaFoldDB" id="A0A9P8ZY32"/>
<feature type="domain" description="CFEM" evidence="17">
    <location>
        <begin position="2"/>
        <end position="114"/>
    </location>
</feature>
<reference evidence="18" key="1">
    <citation type="journal article" date="2021" name="Nat. Commun.">
        <title>Genetic determinants of endophytism in the Arabidopsis root mycobiome.</title>
        <authorList>
            <person name="Mesny F."/>
            <person name="Miyauchi S."/>
            <person name="Thiergart T."/>
            <person name="Pickel B."/>
            <person name="Atanasova L."/>
            <person name="Karlsson M."/>
            <person name="Huettel B."/>
            <person name="Barry K.W."/>
            <person name="Haridas S."/>
            <person name="Chen C."/>
            <person name="Bauer D."/>
            <person name="Andreopoulos W."/>
            <person name="Pangilinan J."/>
            <person name="LaButti K."/>
            <person name="Riley R."/>
            <person name="Lipzen A."/>
            <person name="Clum A."/>
            <person name="Drula E."/>
            <person name="Henrissat B."/>
            <person name="Kohler A."/>
            <person name="Grigoriev I.V."/>
            <person name="Martin F.M."/>
            <person name="Hacquard S."/>
        </authorList>
    </citation>
    <scope>NUCLEOTIDE SEQUENCE</scope>
    <source>
        <strain evidence="18">MPI-SDFR-AT-0073</strain>
    </source>
</reference>
<keyword evidence="5" id="KW-0964">Secreted</keyword>
<feature type="signal peptide" evidence="16">
    <location>
        <begin position="1"/>
        <end position="16"/>
    </location>
</feature>
<keyword evidence="11" id="KW-0472">Membrane</keyword>
<comment type="subcellular location">
    <subcellularLocation>
        <location evidence="1">Cell membrane</location>
        <topology evidence="1">Lipid-anchor</topology>
        <topology evidence="1">GPI-anchor</topology>
    </subcellularLocation>
    <subcellularLocation>
        <location evidence="2">Secreted</location>
    </subcellularLocation>
</comment>
<proteinExistence type="inferred from homology"/>